<accession>A0A2M7V430</accession>
<reference evidence="12" key="1">
    <citation type="submission" date="2017-09" db="EMBL/GenBank/DDBJ databases">
        <title>Depth-based differentiation of microbial function through sediment-hosted aquifers and enrichment of novel symbionts in the deep terrestrial subsurface.</title>
        <authorList>
            <person name="Probst A.J."/>
            <person name="Ladd B."/>
            <person name="Jarett J.K."/>
            <person name="Geller-Mcgrath D.E."/>
            <person name="Sieber C.M.K."/>
            <person name="Emerson J.B."/>
            <person name="Anantharaman K."/>
            <person name="Thomas B.C."/>
            <person name="Malmstrom R."/>
            <person name="Stieglmeier M."/>
            <person name="Klingl A."/>
            <person name="Woyke T."/>
            <person name="Ryan C.M."/>
            <person name="Banfield J.F."/>
        </authorList>
    </citation>
    <scope>NUCLEOTIDE SEQUENCE [LARGE SCALE GENOMIC DNA]</scope>
</reference>
<protein>
    <recommendedName>
        <fullName evidence="1">ribose-phosphate diphosphokinase</fullName>
        <ecNumber evidence="1">2.7.6.1</ecNumber>
    </recommendedName>
</protein>
<evidence type="ECO:0000256" key="4">
    <source>
        <dbReference type="ARBA" id="ARBA00022727"/>
    </source>
</evidence>
<evidence type="ECO:0000256" key="7">
    <source>
        <dbReference type="ARBA" id="ARBA00022840"/>
    </source>
</evidence>
<dbReference type="FunFam" id="3.40.50.2020:FF:000007">
    <property type="entry name" value="Ribose-phosphate pyrophosphokinase"/>
    <property type="match status" value="1"/>
</dbReference>
<evidence type="ECO:0000313" key="12">
    <source>
        <dbReference type="Proteomes" id="UP000228750"/>
    </source>
</evidence>
<name>A0A2M7V430_9BACT</name>
<dbReference type="Gene3D" id="3.40.50.2020">
    <property type="match status" value="2"/>
</dbReference>
<evidence type="ECO:0000256" key="8">
    <source>
        <dbReference type="ARBA" id="ARBA00022842"/>
    </source>
</evidence>
<evidence type="ECO:0000313" key="11">
    <source>
        <dbReference type="EMBL" id="PIZ93285.1"/>
    </source>
</evidence>
<dbReference type="InterPro" id="IPR029099">
    <property type="entry name" value="Pribosyltran_N"/>
</dbReference>
<dbReference type="InterPro" id="IPR000836">
    <property type="entry name" value="PRTase_dom"/>
</dbReference>
<evidence type="ECO:0000256" key="1">
    <source>
        <dbReference type="ARBA" id="ARBA00013247"/>
    </source>
</evidence>
<dbReference type="GO" id="GO:0000287">
    <property type="term" value="F:magnesium ion binding"/>
    <property type="evidence" value="ECO:0007669"/>
    <property type="project" value="InterPro"/>
</dbReference>
<keyword evidence="8" id="KW-0460">Magnesium</keyword>
<dbReference type="GO" id="GO:0009156">
    <property type="term" value="P:ribonucleoside monophosphate biosynthetic process"/>
    <property type="evidence" value="ECO:0007669"/>
    <property type="project" value="InterPro"/>
</dbReference>
<dbReference type="GO" id="GO:0016301">
    <property type="term" value="F:kinase activity"/>
    <property type="evidence" value="ECO:0007669"/>
    <property type="project" value="UniProtKB-KW"/>
</dbReference>
<sequence length="318" mass="34878">MSGCGNHPRKLKIFSGRSHPDLAEEICRIRDTPVGKSVVVRFSNENLMVQIKENVRGADVFVVQTSAPPVNEGLVELLITLDALKHTSADRITAVIPYFPYVRSDKKDKPRISITARLIADLLQTSGADRVLTMDLHAPQIQGFFRIPVDHLHATPVITEYLLNGDLSNAVLVAADAGEAKDVGRYANLLHLPMAIIDKRRHDDSEKATPTHLIGVVDGKDAIIIDDEVATGGTLVEAATFLKSHGARTIRAAFTHAVLSRDSVQRIDDSCIDEVIFTDTVPLQGKTSPKFKIVSVAEIFARAIRRIHDGDSLSELFR</sequence>
<keyword evidence="7" id="KW-0067">ATP-binding</keyword>
<keyword evidence="4" id="KW-0545">Nucleotide biosynthesis</keyword>
<comment type="caution">
    <text evidence="11">The sequence shown here is derived from an EMBL/GenBank/DDBJ whole genome shotgun (WGS) entry which is preliminary data.</text>
</comment>
<evidence type="ECO:0000256" key="2">
    <source>
        <dbReference type="ARBA" id="ARBA00022679"/>
    </source>
</evidence>
<evidence type="ECO:0000256" key="3">
    <source>
        <dbReference type="ARBA" id="ARBA00022723"/>
    </source>
</evidence>
<dbReference type="NCBIfam" id="NF002320">
    <property type="entry name" value="PRK01259.1"/>
    <property type="match status" value="1"/>
</dbReference>
<dbReference type="EMBL" id="PFPJ01000053">
    <property type="protein sequence ID" value="PIZ93285.1"/>
    <property type="molecule type" value="Genomic_DNA"/>
</dbReference>
<dbReference type="InterPro" id="IPR000842">
    <property type="entry name" value="PRib_PP_synth_CS"/>
</dbReference>
<evidence type="ECO:0000256" key="5">
    <source>
        <dbReference type="ARBA" id="ARBA00022741"/>
    </source>
</evidence>
<evidence type="ECO:0000256" key="9">
    <source>
        <dbReference type="ARBA" id="ARBA00049535"/>
    </source>
</evidence>
<dbReference type="GO" id="GO:0005737">
    <property type="term" value="C:cytoplasm"/>
    <property type="evidence" value="ECO:0007669"/>
    <property type="project" value="TreeGrafter"/>
</dbReference>
<dbReference type="Pfam" id="PF14572">
    <property type="entry name" value="Pribosyl_synth"/>
    <property type="match status" value="1"/>
</dbReference>
<dbReference type="GO" id="GO:0006164">
    <property type="term" value="P:purine nucleotide biosynthetic process"/>
    <property type="evidence" value="ECO:0007669"/>
    <property type="project" value="TreeGrafter"/>
</dbReference>
<dbReference type="NCBIfam" id="TIGR01251">
    <property type="entry name" value="ribP_PPkin"/>
    <property type="match status" value="1"/>
</dbReference>
<dbReference type="CDD" id="cd06223">
    <property type="entry name" value="PRTases_typeI"/>
    <property type="match status" value="1"/>
</dbReference>
<proteinExistence type="predicted"/>
<dbReference type="PANTHER" id="PTHR10210:SF32">
    <property type="entry name" value="RIBOSE-PHOSPHATE PYROPHOSPHOKINASE 2"/>
    <property type="match status" value="1"/>
</dbReference>
<dbReference type="GO" id="GO:0004749">
    <property type="term" value="F:ribose phosphate diphosphokinase activity"/>
    <property type="evidence" value="ECO:0007669"/>
    <property type="project" value="UniProtKB-EC"/>
</dbReference>
<keyword evidence="3" id="KW-0479">Metal-binding</keyword>
<gene>
    <name evidence="11" type="ORF">COX82_02865</name>
</gene>
<dbReference type="Proteomes" id="UP000228750">
    <property type="component" value="Unassembled WGS sequence"/>
</dbReference>
<evidence type="ECO:0000256" key="6">
    <source>
        <dbReference type="ARBA" id="ARBA00022777"/>
    </source>
</evidence>
<dbReference type="SUPFAM" id="SSF53271">
    <property type="entry name" value="PRTase-like"/>
    <property type="match status" value="1"/>
</dbReference>
<dbReference type="InterPro" id="IPR005946">
    <property type="entry name" value="Rib-P_diPkinase"/>
</dbReference>
<feature type="domain" description="Ribose-phosphate pyrophosphokinase N-terminal" evidence="10">
    <location>
        <begin position="11"/>
        <end position="127"/>
    </location>
</feature>
<dbReference type="GO" id="GO:0002189">
    <property type="term" value="C:ribose phosphate diphosphokinase complex"/>
    <property type="evidence" value="ECO:0007669"/>
    <property type="project" value="TreeGrafter"/>
</dbReference>
<dbReference type="InterPro" id="IPR029057">
    <property type="entry name" value="PRTase-like"/>
</dbReference>
<keyword evidence="2" id="KW-0808">Transferase</keyword>
<organism evidence="11 12">
    <name type="scientific">Candidatus Magasanikbacteria bacterium CG_4_10_14_0_2_um_filter_41_10</name>
    <dbReference type="NCBI Taxonomy" id="1974638"/>
    <lineage>
        <taxon>Bacteria</taxon>
        <taxon>Candidatus Magasanikiibacteriota</taxon>
    </lineage>
</organism>
<evidence type="ECO:0000259" key="10">
    <source>
        <dbReference type="Pfam" id="PF13793"/>
    </source>
</evidence>
<keyword evidence="5" id="KW-0547">Nucleotide-binding</keyword>
<dbReference type="PANTHER" id="PTHR10210">
    <property type="entry name" value="RIBOSE-PHOSPHATE DIPHOSPHOKINASE FAMILY MEMBER"/>
    <property type="match status" value="1"/>
</dbReference>
<dbReference type="AlphaFoldDB" id="A0A2M7V430"/>
<dbReference type="EC" id="2.7.6.1" evidence="1"/>
<dbReference type="GO" id="GO:0006015">
    <property type="term" value="P:5-phosphoribose 1-diphosphate biosynthetic process"/>
    <property type="evidence" value="ECO:0007669"/>
    <property type="project" value="TreeGrafter"/>
</dbReference>
<dbReference type="PROSITE" id="PS00114">
    <property type="entry name" value="PRPP_SYNTHASE"/>
    <property type="match status" value="1"/>
</dbReference>
<dbReference type="SMART" id="SM01400">
    <property type="entry name" value="Pribosyltran_N"/>
    <property type="match status" value="1"/>
</dbReference>
<comment type="catalytic activity">
    <reaction evidence="9">
        <text>D-ribose 5-phosphate + ATP = 5-phospho-alpha-D-ribose 1-diphosphate + AMP + H(+)</text>
        <dbReference type="Rhea" id="RHEA:15609"/>
        <dbReference type="ChEBI" id="CHEBI:15378"/>
        <dbReference type="ChEBI" id="CHEBI:30616"/>
        <dbReference type="ChEBI" id="CHEBI:58017"/>
        <dbReference type="ChEBI" id="CHEBI:78346"/>
        <dbReference type="ChEBI" id="CHEBI:456215"/>
        <dbReference type="EC" id="2.7.6.1"/>
    </reaction>
</comment>
<dbReference type="Pfam" id="PF13793">
    <property type="entry name" value="Pribosyltran_N"/>
    <property type="match status" value="1"/>
</dbReference>
<dbReference type="GO" id="GO:0005524">
    <property type="term" value="F:ATP binding"/>
    <property type="evidence" value="ECO:0007669"/>
    <property type="project" value="UniProtKB-KW"/>
</dbReference>
<keyword evidence="6 11" id="KW-0418">Kinase</keyword>